<feature type="non-terminal residue" evidence="2">
    <location>
        <position position="270"/>
    </location>
</feature>
<protein>
    <recommendedName>
        <fullName evidence="1">BTB domain-containing protein</fullName>
    </recommendedName>
</protein>
<proteinExistence type="predicted"/>
<name>A0A8E2DMP4_9APHY</name>
<sequence>FPDGNIIQVAEGTAFRVYKGLLAQHSPVFRDMFTIAQPDAANTVDMCPCVPLSDSASGLRQLLRLIVGQVDLFRTETSLRFSAVAAIIHLSNKYQMEHIRNQTLQSLERILAVEPPEELQVEQYLAQSPLAIMLEDAFTLVHLAHVTGSTSLLPVAYYMCCLLPELTLIYGIRRNGLLQRLNPDDVVRCSTWELALMTACATLFLTIFDYETDMERDCLTPRHCRSQFQWEIHTAAVDIPGEITSRDALSSWALRISDGELCSNCFDKFK</sequence>
<dbReference type="Gene3D" id="3.30.710.10">
    <property type="entry name" value="Potassium Channel Kv1.1, Chain A"/>
    <property type="match status" value="1"/>
</dbReference>
<dbReference type="EMBL" id="KV722360">
    <property type="protein sequence ID" value="OCH93057.1"/>
    <property type="molecule type" value="Genomic_DNA"/>
</dbReference>
<gene>
    <name evidence="2" type="ORF">OBBRIDRAFT_725512</name>
</gene>
<feature type="domain" description="BTB" evidence="1">
    <location>
        <begin position="4"/>
        <end position="66"/>
    </location>
</feature>
<dbReference type="InterPro" id="IPR000210">
    <property type="entry name" value="BTB/POZ_dom"/>
</dbReference>
<accession>A0A8E2DMP4</accession>
<dbReference type="OrthoDB" id="2757430at2759"/>
<dbReference type="Pfam" id="PF00651">
    <property type="entry name" value="BTB"/>
    <property type="match status" value="1"/>
</dbReference>
<evidence type="ECO:0000313" key="3">
    <source>
        <dbReference type="Proteomes" id="UP000250043"/>
    </source>
</evidence>
<evidence type="ECO:0000313" key="2">
    <source>
        <dbReference type="EMBL" id="OCH93057.1"/>
    </source>
</evidence>
<dbReference type="SUPFAM" id="SSF54695">
    <property type="entry name" value="POZ domain"/>
    <property type="match status" value="1"/>
</dbReference>
<evidence type="ECO:0000259" key="1">
    <source>
        <dbReference type="PROSITE" id="PS50097"/>
    </source>
</evidence>
<dbReference type="AlphaFoldDB" id="A0A8E2DMP4"/>
<dbReference type="SMART" id="SM00225">
    <property type="entry name" value="BTB"/>
    <property type="match status" value="1"/>
</dbReference>
<dbReference type="Proteomes" id="UP000250043">
    <property type="component" value="Unassembled WGS sequence"/>
</dbReference>
<organism evidence="2 3">
    <name type="scientific">Obba rivulosa</name>
    <dbReference type="NCBI Taxonomy" id="1052685"/>
    <lineage>
        <taxon>Eukaryota</taxon>
        <taxon>Fungi</taxon>
        <taxon>Dikarya</taxon>
        <taxon>Basidiomycota</taxon>
        <taxon>Agaricomycotina</taxon>
        <taxon>Agaricomycetes</taxon>
        <taxon>Polyporales</taxon>
        <taxon>Gelatoporiaceae</taxon>
        <taxon>Obba</taxon>
    </lineage>
</organism>
<dbReference type="PROSITE" id="PS50097">
    <property type="entry name" value="BTB"/>
    <property type="match status" value="1"/>
</dbReference>
<keyword evidence="3" id="KW-1185">Reference proteome</keyword>
<reference evidence="2 3" key="1">
    <citation type="submission" date="2016-07" db="EMBL/GenBank/DDBJ databases">
        <title>Draft genome of the white-rot fungus Obba rivulosa 3A-2.</title>
        <authorList>
            <consortium name="DOE Joint Genome Institute"/>
            <person name="Miettinen O."/>
            <person name="Riley R."/>
            <person name="Acob R."/>
            <person name="Barry K."/>
            <person name="Cullen D."/>
            <person name="De Vries R."/>
            <person name="Hainaut M."/>
            <person name="Hatakka A."/>
            <person name="Henrissat B."/>
            <person name="Hilden K."/>
            <person name="Kuo R."/>
            <person name="Labutti K."/>
            <person name="Lipzen A."/>
            <person name="Makela M.R."/>
            <person name="Sandor L."/>
            <person name="Spatafora J.W."/>
            <person name="Grigoriev I.V."/>
            <person name="Hibbett D.S."/>
        </authorList>
    </citation>
    <scope>NUCLEOTIDE SEQUENCE [LARGE SCALE GENOMIC DNA]</scope>
    <source>
        <strain evidence="2 3">3A-2</strain>
    </source>
</reference>
<dbReference type="CDD" id="cd18186">
    <property type="entry name" value="BTB_POZ_ZBTB_KLHL-like"/>
    <property type="match status" value="1"/>
</dbReference>
<dbReference type="InterPro" id="IPR011333">
    <property type="entry name" value="SKP1/BTB/POZ_sf"/>
</dbReference>